<dbReference type="InterPro" id="IPR023996">
    <property type="entry name" value="TonB-dep_OMP_SusC/RagA"/>
</dbReference>
<keyword evidence="4 8" id="KW-0812">Transmembrane</keyword>
<dbReference type="NCBIfam" id="TIGR04056">
    <property type="entry name" value="OMP_RagA_SusC"/>
    <property type="match status" value="1"/>
</dbReference>
<keyword evidence="2 8" id="KW-0813">Transport</keyword>
<evidence type="ECO:0000256" key="1">
    <source>
        <dbReference type="ARBA" id="ARBA00004571"/>
    </source>
</evidence>
<dbReference type="RefSeq" id="WP_133472992.1">
    <property type="nucleotide sequence ID" value="NZ_SNWP01000010.1"/>
</dbReference>
<dbReference type="Gene3D" id="2.60.40.1120">
    <property type="entry name" value="Carboxypeptidase-like, regulatory domain"/>
    <property type="match status" value="1"/>
</dbReference>
<dbReference type="PROSITE" id="PS52016">
    <property type="entry name" value="TONB_DEPENDENT_REC_3"/>
    <property type="match status" value="1"/>
</dbReference>
<sequence length="987" mass="107322">MRKLVSLLTVLMLFTASAFAQNKTVTGKVTESNGTPISGATISANGKPVGATTTSGDFSVTLPTATTSITISSLGFNDRTVTLTGSALSITLTSADAGSVSEVVVTGYTSIQRKKFSGAIANVSAQEVKKQPFGSFDQALQGQAAGVSVVANSGQPGANAIVRIRGNGSISGGNVPLYIMDGIEISAADFSSLNQGDFERVELLKDAVATAMYGSRGANGVIVISTRRGRAGTLQLNYDAQVGWSTLPQDRLVMMNSDQKITYELQRGNPYGWTTAEADSLRKVNFSWKDALFQTGMTHQHMISASGGSATSKFFASLSYMDQEGIVKTTGLKRYTARINVDNTIKNWRFGVNLQAGFSKLKQTAEGNTTISSPLNAIRWSNPYERDRDPRTGDFQQFGGPGYLTSGQPNGAMELFLDYNNSIQLKTVATSYLEFHFPFLKGLSARTNWGIDYTNNETTNFNDPRTAGAQARNGSLNRNSSWNFRYTGTTSLNYKQNFGKHEVEGGLFTEVVKNDSRNFGFTGYGFTNGFNNEAGLTAGSTANANYIPAIGGGGSRNGIYSYFGIFNYGYDSKYYVTLVGRRDGSSRFGVNNRFANFGSVGFTWSVSSEKFMENSKLFDNLSLRASIGTTGNNITQAGDFPIPIFGRSTYAGVSGWSPGSPGNLDYRWETNRTINFGLDFSILKRRLSGSIELYDRKTLDLFYALPIDPSISGFSSIPSNFGSLRNRGVELSLRGDVIKAKDFSFSIAANITYNQNRIIDLPTDSVVSGLTILKEGKALNTLYLVPYAGVNPANGNAQYQKKDKSTTMVYSPNDKVYQGTSDAPWFGGITTSLAYKGFDLSAQLNFFLNRVQYNNDKNNVVNPTYFYDNMWVELLKEWKNPGDITNIPRPTSGATALGPANPYQTQTTFFLEDGSFWRLRNVTLGYTVPAKLLSKAGLRSARIFVQGQNWWTGTKFQGFDPEATGTSLVGAQYPALVQTTIGLNIGF</sequence>
<dbReference type="InterPro" id="IPR039426">
    <property type="entry name" value="TonB-dep_rcpt-like"/>
</dbReference>
<evidence type="ECO:0000256" key="6">
    <source>
        <dbReference type="ARBA" id="ARBA00023136"/>
    </source>
</evidence>
<comment type="similarity">
    <text evidence="8 9">Belongs to the TonB-dependent receptor family.</text>
</comment>
<keyword evidence="10" id="KW-0732">Signal</keyword>
<dbReference type="InterPro" id="IPR000531">
    <property type="entry name" value="Beta-barrel_TonB"/>
</dbReference>
<dbReference type="OrthoDB" id="9768177at2"/>
<evidence type="ECO:0000313" key="14">
    <source>
        <dbReference type="Proteomes" id="UP000295741"/>
    </source>
</evidence>
<evidence type="ECO:0000256" key="2">
    <source>
        <dbReference type="ARBA" id="ARBA00022448"/>
    </source>
</evidence>
<dbReference type="Proteomes" id="UP000295741">
    <property type="component" value="Unassembled WGS sequence"/>
</dbReference>
<evidence type="ECO:0000256" key="10">
    <source>
        <dbReference type="SAM" id="SignalP"/>
    </source>
</evidence>
<dbReference type="AlphaFoldDB" id="A0A4R6J127"/>
<keyword evidence="6 8" id="KW-0472">Membrane</keyword>
<dbReference type="EMBL" id="SNWP01000010">
    <property type="protein sequence ID" value="TDO28451.1"/>
    <property type="molecule type" value="Genomic_DNA"/>
</dbReference>
<gene>
    <name evidence="13" type="ORF">BC659_0517</name>
</gene>
<dbReference type="SUPFAM" id="SSF56935">
    <property type="entry name" value="Porins"/>
    <property type="match status" value="1"/>
</dbReference>
<evidence type="ECO:0000256" key="7">
    <source>
        <dbReference type="ARBA" id="ARBA00023237"/>
    </source>
</evidence>
<comment type="caution">
    <text evidence="13">The sequence shown here is derived from an EMBL/GenBank/DDBJ whole genome shotgun (WGS) entry which is preliminary data.</text>
</comment>
<dbReference type="Pfam" id="PF00593">
    <property type="entry name" value="TonB_dep_Rec_b-barrel"/>
    <property type="match status" value="1"/>
</dbReference>
<dbReference type="InterPro" id="IPR037066">
    <property type="entry name" value="Plug_dom_sf"/>
</dbReference>
<accession>A0A4R6J127</accession>
<evidence type="ECO:0000256" key="4">
    <source>
        <dbReference type="ARBA" id="ARBA00022692"/>
    </source>
</evidence>
<keyword evidence="5 9" id="KW-0798">TonB box</keyword>
<dbReference type="SUPFAM" id="SSF49464">
    <property type="entry name" value="Carboxypeptidase regulatory domain-like"/>
    <property type="match status" value="1"/>
</dbReference>
<reference evidence="13 14" key="1">
    <citation type="submission" date="2019-03" db="EMBL/GenBank/DDBJ databases">
        <title>Genomic Encyclopedia of Archaeal and Bacterial Type Strains, Phase II (KMG-II): from individual species to whole genera.</title>
        <authorList>
            <person name="Goeker M."/>
        </authorList>
    </citation>
    <scope>NUCLEOTIDE SEQUENCE [LARGE SCALE GENOMIC DNA]</scope>
    <source>
        <strain evidence="13 14">DSM 28323</strain>
    </source>
</reference>
<comment type="subcellular location">
    <subcellularLocation>
        <location evidence="1 8">Cell outer membrane</location>
        <topology evidence="1 8">Multi-pass membrane protein</topology>
    </subcellularLocation>
</comment>
<evidence type="ECO:0000256" key="9">
    <source>
        <dbReference type="RuleBase" id="RU003357"/>
    </source>
</evidence>
<name>A0A4R6J127_9BACT</name>
<evidence type="ECO:0000256" key="8">
    <source>
        <dbReference type="PROSITE-ProRule" id="PRU01360"/>
    </source>
</evidence>
<evidence type="ECO:0000256" key="3">
    <source>
        <dbReference type="ARBA" id="ARBA00022452"/>
    </source>
</evidence>
<evidence type="ECO:0000313" key="13">
    <source>
        <dbReference type="EMBL" id="TDO28451.1"/>
    </source>
</evidence>
<feature type="domain" description="TonB-dependent receptor-like beta-barrel" evidence="11">
    <location>
        <begin position="380"/>
        <end position="799"/>
    </location>
</feature>
<feature type="chain" id="PRO_5021002902" evidence="10">
    <location>
        <begin position="21"/>
        <end position="987"/>
    </location>
</feature>
<dbReference type="GO" id="GO:0009279">
    <property type="term" value="C:cell outer membrane"/>
    <property type="evidence" value="ECO:0007669"/>
    <property type="project" value="UniProtKB-SubCell"/>
</dbReference>
<organism evidence="13 14">
    <name type="scientific">Sediminibacterium goheungense</name>
    <dbReference type="NCBI Taxonomy" id="1086393"/>
    <lineage>
        <taxon>Bacteria</taxon>
        <taxon>Pseudomonadati</taxon>
        <taxon>Bacteroidota</taxon>
        <taxon>Chitinophagia</taxon>
        <taxon>Chitinophagales</taxon>
        <taxon>Chitinophagaceae</taxon>
        <taxon>Sediminibacterium</taxon>
    </lineage>
</organism>
<dbReference type="NCBIfam" id="TIGR04057">
    <property type="entry name" value="SusC_RagA_signa"/>
    <property type="match status" value="1"/>
</dbReference>
<feature type="signal peptide" evidence="10">
    <location>
        <begin position="1"/>
        <end position="20"/>
    </location>
</feature>
<keyword evidence="14" id="KW-1185">Reference proteome</keyword>
<dbReference type="Gene3D" id="2.170.130.10">
    <property type="entry name" value="TonB-dependent receptor, plug domain"/>
    <property type="match status" value="1"/>
</dbReference>
<dbReference type="InterPro" id="IPR008969">
    <property type="entry name" value="CarboxyPept-like_regulatory"/>
</dbReference>
<dbReference type="InterPro" id="IPR023997">
    <property type="entry name" value="TonB-dep_OMP_SusC/RagA_CS"/>
</dbReference>
<keyword evidence="3 8" id="KW-1134">Transmembrane beta strand</keyword>
<evidence type="ECO:0000259" key="11">
    <source>
        <dbReference type="Pfam" id="PF00593"/>
    </source>
</evidence>
<dbReference type="Pfam" id="PF13715">
    <property type="entry name" value="CarbopepD_reg_2"/>
    <property type="match status" value="1"/>
</dbReference>
<dbReference type="InterPro" id="IPR036942">
    <property type="entry name" value="Beta-barrel_TonB_sf"/>
</dbReference>
<dbReference type="Gene3D" id="2.40.170.20">
    <property type="entry name" value="TonB-dependent receptor, beta-barrel domain"/>
    <property type="match status" value="1"/>
</dbReference>
<evidence type="ECO:0000259" key="12">
    <source>
        <dbReference type="Pfam" id="PF07715"/>
    </source>
</evidence>
<proteinExistence type="inferred from homology"/>
<evidence type="ECO:0000256" key="5">
    <source>
        <dbReference type="ARBA" id="ARBA00023077"/>
    </source>
</evidence>
<dbReference type="Pfam" id="PF07715">
    <property type="entry name" value="Plug"/>
    <property type="match status" value="1"/>
</dbReference>
<dbReference type="InterPro" id="IPR012910">
    <property type="entry name" value="Plug_dom"/>
</dbReference>
<keyword evidence="7 8" id="KW-0998">Cell outer membrane</keyword>
<feature type="domain" description="TonB-dependent receptor plug" evidence="12">
    <location>
        <begin position="115"/>
        <end position="221"/>
    </location>
</feature>
<protein>
    <submittedName>
        <fullName evidence="13">TonB-linked SusC/RagA family outer membrane protein</fullName>
    </submittedName>
</protein>